<evidence type="ECO:0000313" key="4">
    <source>
        <dbReference type="Proteomes" id="UP000194606"/>
    </source>
</evidence>
<feature type="non-terminal residue" evidence="3">
    <location>
        <position position="615"/>
    </location>
</feature>
<evidence type="ECO:0000313" key="3">
    <source>
        <dbReference type="EMBL" id="OUK05124.1"/>
    </source>
</evidence>
<feature type="signal peptide" evidence="1">
    <location>
        <begin position="1"/>
        <end position="27"/>
    </location>
</feature>
<protein>
    <recommendedName>
        <fullName evidence="2">Ig-like domain-containing protein</fullName>
    </recommendedName>
</protein>
<proteinExistence type="predicted"/>
<dbReference type="EMBL" id="MUIZ01000002">
    <property type="protein sequence ID" value="OUK05124.1"/>
    <property type="molecule type" value="Genomic_DNA"/>
</dbReference>
<dbReference type="Gene3D" id="2.60.40.10">
    <property type="entry name" value="Immunoglobulins"/>
    <property type="match status" value="3"/>
</dbReference>
<feature type="chain" id="PRO_5013010336" description="Ig-like domain-containing protein" evidence="1">
    <location>
        <begin position="28"/>
        <end position="615"/>
    </location>
</feature>
<organism evidence="3 4">
    <name type="scientific">Lactococcus petauri</name>
    <dbReference type="NCBI Taxonomy" id="1940789"/>
    <lineage>
        <taxon>Bacteria</taxon>
        <taxon>Bacillati</taxon>
        <taxon>Bacillota</taxon>
        <taxon>Bacilli</taxon>
        <taxon>Lactobacillales</taxon>
        <taxon>Streptococcaceae</taxon>
        <taxon>Lactococcus</taxon>
    </lineage>
</organism>
<evidence type="ECO:0000256" key="1">
    <source>
        <dbReference type="SAM" id="SignalP"/>
    </source>
</evidence>
<evidence type="ECO:0000259" key="2">
    <source>
        <dbReference type="Pfam" id="PF07523"/>
    </source>
</evidence>
<dbReference type="InterPro" id="IPR022038">
    <property type="entry name" value="Ig-like_bact"/>
</dbReference>
<dbReference type="Pfam" id="PF07523">
    <property type="entry name" value="Big_3"/>
    <property type="match status" value="2"/>
</dbReference>
<reference evidence="3 4" key="1">
    <citation type="submission" date="2017-02" db="EMBL/GenBank/DDBJ databases">
        <authorList>
            <person name="Peterson S.W."/>
        </authorList>
    </citation>
    <scope>NUCLEOTIDE SEQUENCE [LARGE SCALE GENOMIC DNA]</scope>
    <source>
        <strain evidence="3">159469</strain>
    </source>
</reference>
<comment type="caution">
    <text evidence="3">The sequence shown here is derived from an EMBL/GenBank/DDBJ whole genome shotgun (WGS) entry which is preliminary data.</text>
</comment>
<gene>
    <name evidence="3" type="ORF">BZZ03_05005</name>
</gene>
<dbReference type="Proteomes" id="UP000194606">
    <property type="component" value="Unassembled WGS sequence"/>
</dbReference>
<dbReference type="AlphaFoldDB" id="A0A252CEZ3"/>
<dbReference type="InterPro" id="IPR013783">
    <property type="entry name" value="Ig-like_fold"/>
</dbReference>
<feature type="domain" description="Ig-like" evidence="2">
    <location>
        <begin position="486"/>
        <end position="551"/>
    </location>
</feature>
<sequence length="615" mass="66686">MNYKRITKCGTIIALAALLVPTTNSLAESVSIDTEEKNSHVSNINDDSQQVATINENIQATSIKNEEPTVEQRIQPETVQKDVISKASEPQVNFSNDVPTSYISSVSGVSFTWNLKTVKDQNEIVAGDKIILSISSEGLDYSSVKFSSGSTSDPYFDLVLDEENGQIILVAKQNVQFDGSISTTITARPTGIEGPSDFPFTSTYVPVEGNPIDLSANNMILHVKNSGGGSWAIVGTPTTPGNHWGSLEANGHNLYKPNNNGTNLPGKFYYTQNAQNWFTGLFNGNYHNIVGGGPYTFIINSNYPIDTESFVLSAGKIGDMYDASDDYTIQWENNNKTAKITFEELKATGQMGSALAATYYVLTDTINDEVNIESYAIDASNNVLGSKSTAKGTYYPTSSGSFLPSITTEDRTVYTTDPALDLKSLAKAFDQVDGDISQNVQIVDNNNFDQTKPGVYKIKYSVSNSFGETAEGIATVTVIESKTSIDAHDSTIYVGDAWKTEDNFDSATDKDGNPIDFSKVNVTGTVDNTKPGKYDITYEFNGVSKTVTVTVLPVQTSIDAHDSTIYVGDAWKAEDNFDSATDKDGNPIDFSKVNVTGTVDNTKPGKYDITYEFNG</sequence>
<name>A0A252CEZ3_9LACT</name>
<accession>A0A252CEZ3</accession>
<feature type="domain" description="Ig-like" evidence="2">
    <location>
        <begin position="559"/>
        <end position="615"/>
    </location>
</feature>
<keyword evidence="1" id="KW-0732">Signal</keyword>